<evidence type="ECO:0000256" key="1">
    <source>
        <dbReference type="SAM" id="SignalP"/>
    </source>
</evidence>
<feature type="chain" id="PRO_5011470147" evidence="1">
    <location>
        <begin position="25"/>
        <end position="122"/>
    </location>
</feature>
<feature type="signal peptide" evidence="1">
    <location>
        <begin position="1"/>
        <end position="24"/>
    </location>
</feature>
<reference evidence="3" key="1">
    <citation type="submission" date="2016-10" db="EMBL/GenBank/DDBJ databases">
        <authorList>
            <person name="Varghese N."/>
            <person name="Submissions S."/>
        </authorList>
    </citation>
    <scope>NUCLEOTIDE SEQUENCE [LARGE SCALE GENOMIC DNA]</scope>
    <source>
        <strain evidence="3">Nm69</strain>
    </source>
</reference>
<dbReference type="STRING" id="52441.SAMN05216302_100217"/>
<gene>
    <name evidence="2" type="ORF">SAMN05216302_100217</name>
</gene>
<evidence type="ECO:0000313" key="3">
    <source>
        <dbReference type="Proteomes" id="UP000199533"/>
    </source>
</evidence>
<proteinExistence type="predicted"/>
<dbReference type="AlphaFoldDB" id="A0A1I3XP68"/>
<accession>A0A1I3XP68</accession>
<sequence length="122" mass="13207">MEWILKNFRFFFLILVLPFHSASATSTQSDEKIALQHFTAKEVSLDELDNARGREGIDITALNNLDVSATLTGNTANNNLTGTNMIDASAFTGASGMFSVIQNTGNNVIIQDSTIVNVTILP</sequence>
<dbReference type="OrthoDB" id="5786382at2"/>
<keyword evidence="3" id="KW-1185">Reference proteome</keyword>
<dbReference type="Proteomes" id="UP000199533">
    <property type="component" value="Unassembled WGS sequence"/>
</dbReference>
<protein>
    <submittedName>
        <fullName evidence="2">Uncharacterized protein</fullName>
    </submittedName>
</protein>
<name>A0A1I3XP68_9PROT</name>
<dbReference type="RefSeq" id="WP_090696707.1">
    <property type="nucleotide sequence ID" value="NZ_FOSP01000002.1"/>
</dbReference>
<dbReference type="EMBL" id="FOSP01000002">
    <property type="protein sequence ID" value="SFK21354.1"/>
    <property type="molecule type" value="Genomic_DNA"/>
</dbReference>
<evidence type="ECO:0000313" key="2">
    <source>
        <dbReference type="EMBL" id="SFK21354.1"/>
    </source>
</evidence>
<keyword evidence="1" id="KW-0732">Signal</keyword>
<organism evidence="2 3">
    <name type="scientific">Nitrosomonas aestuarii</name>
    <dbReference type="NCBI Taxonomy" id="52441"/>
    <lineage>
        <taxon>Bacteria</taxon>
        <taxon>Pseudomonadati</taxon>
        <taxon>Pseudomonadota</taxon>
        <taxon>Betaproteobacteria</taxon>
        <taxon>Nitrosomonadales</taxon>
        <taxon>Nitrosomonadaceae</taxon>
        <taxon>Nitrosomonas</taxon>
    </lineage>
</organism>